<dbReference type="EMBL" id="BSYI01000012">
    <property type="protein sequence ID" value="GMG82640.1"/>
    <property type="molecule type" value="Genomic_DNA"/>
</dbReference>
<evidence type="ECO:0000313" key="2">
    <source>
        <dbReference type="Proteomes" id="UP001239909"/>
    </source>
</evidence>
<accession>A0ABQ6LK81</accession>
<organism evidence="1 2">
    <name type="scientific">Paralimibaculum aggregatum</name>
    <dbReference type="NCBI Taxonomy" id="3036245"/>
    <lineage>
        <taxon>Bacteria</taxon>
        <taxon>Pseudomonadati</taxon>
        <taxon>Pseudomonadota</taxon>
        <taxon>Alphaproteobacteria</taxon>
        <taxon>Rhodobacterales</taxon>
        <taxon>Paracoccaceae</taxon>
        <taxon>Paralimibaculum</taxon>
    </lineage>
</organism>
<dbReference type="Proteomes" id="UP001239909">
    <property type="component" value="Unassembled WGS sequence"/>
</dbReference>
<dbReference type="RefSeq" id="WP_285671427.1">
    <property type="nucleotide sequence ID" value="NZ_BSYI01000012.1"/>
</dbReference>
<sequence>MSGVWAHTYSIVGRCERTGELGVAVASAVPAVGAICPYLRPGVGAVSTQSWVNPYLAVAVLDRLAAGAGAADAVAATLAEDPAAAVRQLGAIGAGGAGAAHTGADCTAACGHACAADHAVQGNMLTGVDVLEAMSRAFAAGPGLPLDERLLAALEAAQAAGGDKRGRQSAALVVTGSEIYPRVDLRVDEHADPVAELRRVHGVAASQLAPFVAGMPRRGGPAAAAPAAVTEMLLKPPPQRPGGGGSDRP</sequence>
<protein>
    <submittedName>
        <fullName evidence="1">DUF1028 domain-containing protein</fullName>
    </submittedName>
</protein>
<dbReference type="PANTHER" id="PTHR39328:SF1">
    <property type="entry name" value="BLL2871 PROTEIN"/>
    <property type="match status" value="1"/>
</dbReference>
<proteinExistence type="predicted"/>
<gene>
    <name evidence="1" type="ORF">LNKW23_18530</name>
</gene>
<reference evidence="1 2" key="1">
    <citation type="submission" date="2023-04" db="EMBL/GenBank/DDBJ databases">
        <title>Marinoamorphus aggregata gen. nov., sp. Nov., isolate from tissue of brittle star Ophioplocus japonicus.</title>
        <authorList>
            <person name="Kawano K."/>
            <person name="Sawayama S."/>
            <person name="Nakagawa S."/>
        </authorList>
    </citation>
    <scope>NUCLEOTIDE SEQUENCE [LARGE SCALE GENOMIC DNA]</scope>
    <source>
        <strain evidence="1 2">NKW23</strain>
    </source>
</reference>
<dbReference type="PANTHER" id="PTHR39328">
    <property type="entry name" value="BLL2871 PROTEIN"/>
    <property type="match status" value="1"/>
</dbReference>
<name>A0ABQ6LK81_9RHOB</name>
<dbReference type="Gene3D" id="3.60.20.10">
    <property type="entry name" value="Glutamine Phosphoribosylpyrophosphate, subunit 1, domain 1"/>
    <property type="match status" value="1"/>
</dbReference>
<dbReference type="Pfam" id="PF06267">
    <property type="entry name" value="DUF1028"/>
    <property type="match status" value="1"/>
</dbReference>
<evidence type="ECO:0000313" key="1">
    <source>
        <dbReference type="EMBL" id="GMG82640.1"/>
    </source>
</evidence>
<comment type="caution">
    <text evidence="1">The sequence shown here is derived from an EMBL/GenBank/DDBJ whole genome shotgun (WGS) entry which is preliminary data.</text>
</comment>
<dbReference type="InterPro" id="IPR029055">
    <property type="entry name" value="Ntn_hydrolases_N"/>
</dbReference>
<dbReference type="InterPro" id="IPR010430">
    <property type="entry name" value="DUF1028"/>
</dbReference>
<keyword evidence="2" id="KW-1185">Reference proteome</keyword>
<dbReference type="SUPFAM" id="SSF56235">
    <property type="entry name" value="N-terminal nucleophile aminohydrolases (Ntn hydrolases)"/>
    <property type="match status" value="1"/>
</dbReference>